<evidence type="ECO:0000256" key="1">
    <source>
        <dbReference type="ARBA" id="ARBA00022603"/>
    </source>
</evidence>
<proteinExistence type="predicted"/>
<dbReference type="InterPro" id="IPR038375">
    <property type="entry name" value="NDUFAF7_sf"/>
</dbReference>
<dbReference type="PANTHER" id="PTHR12049:SF7">
    <property type="entry name" value="PROTEIN ARGININE METHYLTRANSFERASE NDUFAF7, MITOCHONDRIAL"/>
    <property type="match status" value="1"/>
</dbReference>
<dbReference type="Pfam" id="PF02636">
    <property type="entry name" value="Methyltransf_28"/>
    <property type="match status" value="1"/>
</dbReference>
<dbReference type="RefSeq" id="WP_075858150.1">
    <property type="nucleotide sequence ID" value="NZ_BDJK01000003.1"/>
</dbReference>
<keyword evidence="1 3" id="KW-0489">Methyltransferase</keyword>
<evidence type="ECO:0000313" key="4">
    <source>
        <dbReference type="Proteomes" id="UP000187485"/>
    </source>
</evidence>
<accession>A0A1L8CS04</accession>
<dbReference type="GO" id="GO:0032259">
    <property type="term" value="P:methylation"/>
    <property type="evidence" value="ECO:0007669"/>
    <property type="project" value="UniProtKB-KW"/>
</dbReference>
<keyword evidence="4" id="KW-1185">Reference proteome</keyword>
<dbReference type="EMBL" id="BDJK01000003">
    <property type="protein sequence ID" value="GAV21702.1"/>
    <property type="molecule type" value="Genomic_DNA"/>
</dbReference>
<dbReference type="InterPro" id="IPR029063">
    <property type="entry name" value="SAM-dependent_MTases_sf"/>
</dbReference>
<gene>
    <name evidence="3" type="ORF">cpu_02120</name>
</gene>
<dbReference type="InterPro" id="IPR003788">
    <property type="entry name" value="NDUFAF7"/>
</dbReference>
<dbReference type="OrthoDB" id="9794208at2"/>
<evidence type="ECO:0000256" key="2">
    <source>
        <dbReference type="ARBA" id="ARBA00022679"/>
    </source>
</evidence>
<dbReference type="Proteomes" id="UP000187485">
    <property type="component" value="Unassembled WGS sequence"/>
</dbReference>
<dbReference type="GO" id="GO:0035243">
    <property type="term" value="F:protein-arginine omega-N symmetric methyltransferase activity"/>
    <property type="evidence" value="ECO:0007669"/>
    <property type="project" value="TreeGrafter"/>
</dbReference>
<comment type="caution">
    <text evidence="3">The sequence shown here is derived from an EMBL/GenBank/DDBJ whole genome shotgun (WGS) entry which is preliminary data.</text>
</comment>
<reference evidence="4" key="1">
    <citation type="submission" date="2016-12" db="EMBL/GenBank/DDBJ databases">
        <title>Draft Genome Sequences od Carboxydothermus pertinax and islandicus, Hydrogenogenic Carboxydotrophic Bacteria.</title>
        <authorList>
            <person name="Fukuyama Y."/>
            <person name="Ohmae K."/>
            <person name="Yoneda Y."/>
            <person name="Yoshida T."/>
            <person name="Sako Y."/>
        </authorList>
    </citation>
    <scope>NUCLEOTIDE SEQUENCE [LARGE SCALE GENOMIC DNA]</scope>
    <source>
        <strain evidence="4">Ug1</strain>
    </source>
</reference>
<sequence>MLKEILKEKIKKMPLTFRDFMELALYHPDYGYYIRKVSLGKAGDFYTAPILSKSFGYTLGKYIFNLNQTYGIPLTLLEFGAGTGKMAQDILGWFAAQGLFPEYHILEISAHLREVQRKNLERQQNQIRHLPEFPQNFSGIIIANEVVDAFPVHRVIYQKGIFQEIYVGVDDNGKFFTYPSRLSSPEIELYLKEANISPVEGQIFDVNLEAGKWLKEIYQKLNRGALIIFDYGYTTEELYHPARRQGTLTSFSRHRQQDPLENPGNQDITAHVDFGMLRKKAKTLGFKEELYLSQGEFLMQAGIMEFVKRDDLIQTLESYQETLKIKKLILPPMGEVFKVLVLLKN</sequence>
<dbReference type="AlphaFoldDB" id="A0A1L8CS04"/>
<keyword evidence="2 3" id="KW-0808">Transferase</keyword>
<dbReference type="SUPFAM" id="SSF53335">
    <property type="entry name" value="S-adenosyl-L-methionine-dependent methyltransferases"/>
    <property type="match status" value="1"/>
</dbReference>
<dbReference type="PANTHER" id="PTHR12049">
    <property type="entry name" value="PROTEIN ARGININE METHYLTRANSFERASE NDUFAF7, MITOCHONDRIAL"/>
    <property type="match status" value="1"/>
</dbReference>
<dbReference type="Gene3D" id="3.40.50.12710">
    <property type="match status" value="1"/>
</dbReference>
<name>A0A1L8CS04_9THEO</name>
<dbReference type="STRING" id="870242.cpu_02120"/>
<protein>
    <submittedName>
        <fullName evidence="3">SAM-dependent methyltransferase</fullName>
    </submittedName>
</protein>
<organism evidence="3 4">
    <name type="scientific">Carboxydothermus pertinax</name>
    <dbReference type="NCBI Taxonomy" id="870242"/>
    <lineage>
        <taxon>Bacteria</taxon>
        <taxon>Bacillati</taxon>
        <taxon>Bacillota</taxon>
        <taxon>Clostridia</taxon>
        <taxon>Thermoanaerobacterales</taxon>
        <taxon>Thermoanaerobacteraceae</taxon>
        <taxon>Carboxydothermus</taxon>
    </lineage>
</organism>
<evidence type="ECO:0000313" key="3">
    <source>
        <dbReference type="EMBL" id="GAV21702.1"/>
    </source>
</evidence>